<dbReference type="InterPro" id="IPR015943">
    <property type="entry name" value="WD40/YVTN_repeat-like_dom_sf"/>
</dbReference>
<evidence type="ECO:0000256" key="2">
    <source>
        <dbReference type="ARBA" id="ARBA00022737"/>
    </source>
</evidence>
<keyword evidence="6" id="KW-1185">Reference proteome</keyword>
<dbReference type="GO" id="GO:0043161">
    <property type="term" value="P:proteasome-mediated ubiquitin-dependent protein catabolic process"/>
    <property type="evidence" value="ECO:0007669"/>
    <property type="project" value="TreeGrafter"/>
</dbReference>
<dbReference type="Pfam" id="PF23627">
    <property type="entry name" value="LisH_WDR26"/>
    <property type="match status" value="1"/>
</dbReference>
<dbReference type="InterPro" id="IPR051350">
    <property type="entry name" value="WD_repeat-ST_regulator"/>
</dbReference>
<evidence type="ECO:0000256" key="4">
    <source>
        <dbReference type="SAM" id="MobiDB-lite"/>
    </source>
</evidence>
<feature type="repeat" description="WD" evidence="3">
    <location>
        <begin position="567"/>
        <end position="600"/>
    </location>
</feature>
<name>A0A6A5RIY9_9PLEO</name>
<dbReference type="GO" id="GO:0034657">
    <property type="term" value="C:GID complex"/>
    <property type="evidence" value="ECO:0007669"/>
    <property type="project" value="TreeGrafter"/>
</dbReference>
<dbReference type="SUPFAM" id="SSF50978">
    <property type="entry name" value="WD40 repeat-like"/>
    <property type="match status" value="1"/>
</dbReference>
<keyword evidence="2" id="KW-0677">Repeat</keyword>
<dbReference type="Proteomes" id="UP000800082">
    <property type="component" value="Unassembled WGS sequence"/>
</dbReference>
<dbReference type="PANTHER" id="PTHR22838:SF0">
    <property type="entry name" value="WD REPEAT-CONTAINING PROTEIN 26"/>
    <property type="match status" value="1"/>
</dbReference>
<dbReference type="Pfam" id="PF00400">
    <property type="entry name" value="WD40"/>
    <property type="match status" value="4"/>
</dbReference>
<feature type="region of interest" description="Disordered" evidence="4">
    <location>
        <begin position="1"/>
        <end position="68"/>
    </location>
</feature>
<dbReference type="RefSeq" id="XP_033448593.1">
    <property type="nucleotide sequence ID" value="XM_033595169.1"/>
</dbReference>
<evidence type="ECO:0000313" key="6">
    <source>
        <dbReference type="Proteomes" id="UP000800082"/>
    </source>
</evidence>
<keyword evidence="1 3" id="KW-0853">WD repeat</keyword>
<dbReference type="Gene3D" id="2.130.10.10">
    <property type="entry name" value="YVTN repeat-like/Quinoprotein amine dehydrogenase"/>
    <property type="match status" value="2"/>
</dbReference>
<proteinExistence type="predicted"/>
<dbReference type="EMBL" id="ML978969">
    <property type="protein sequence ID" value="KAF1928341.1"/>
    <property type="molecule type" value="Genomic_DNA"/>
</dbReference>
<feature type="repeat" description="WD" evidence="3">
    <location>
        <begin position="309"/>
        <end position="350"/>
    </location>
</feature>
<dbReference type="PROSITE" id="PS50082">
    <property type="entry name" value="WD_REPEATS_2"/>
    <property type="match status" value="2"/>
</dbReference>
<dbReference type="InterPro" id="IPR001680">
    <property type="entry name" value="WD40_rpt"/>
</dbReference>
<dbReference type="AlphaFoldDB" id="A0A6A5RIY9"/>
<organism evidence="5 6">
    <name type="scientific">Didymella exigua CBS 183.55</name>
    <dbReference type="NCBI Taxonomy" id="1150837"/>
    <lineage>
        <taxon>Eukaryota</taxon>
        <taxon>Fungi</taxon>
        <taxon>Dikarya</taxon>
        <taxon>Ascomycota</taxon>
        <taxon>Pezizomycotina</taxon>
        <taxon>Dothideomycetes</taxon>
        <taxon>Pleosporomycetidae</taxon>
        <taxon>Pleosporales</taxon>
        <taxon>Pleosporineae</taxon>
        <taxon>Didymellaceae</taxon>
        <taxon>Didymella</taxon>
    </lineage>
</organism>
<dbReference type="OrthoDB" id="972532at2759"/>
<feature type="compositionally biased region" description="Polar residues" evidence="4">
    <location>
        <begin position="10"/>
        <end position="28"/>
    </location>
</feature>
<evidence type="ECO:0000256" key="1">
    <source>
        <dbReference type="ARBA" id="ARBA00022574"/>
    </source>
</evidence>
<dbReference type="InterPro" id="IPR006594">
    <property type="entry name" value="LisH"/>
</dbReference>
<accession>A0A6A5RIY9</accession>
<dbReference type="PANTHER" id="PTHR22838">
    <property type="entry name" value="WD REPEAT PROTEIN 26-RELATED"/>
    <property type="match status" value="1"/>
</dbReference>
<gene>
    <name evidence="5" type="ORF">M421DRAFT_5392</name>
</gene>
<dbReference type="PROSITE" id="PS50896">
    <property type="entry name" value="LISH"/>
    <property type="match status" value="1"/>
</dbReference>
<feature type="compositionally biased region" description="Polar residues" evidence="4">
    <location>
        <begin position="49"/>
        <end position="58"/>
    </location>
</feature>
<evidence type="ECO:0000256" key="3">
    <source>
        <dbReference type="PROSITE-ProRule" id="PRU00221"/>
    </source>
</evidence>
<evidence type="ECO:0000313" key="5">
    <source>
        <dbReference type="EMBL" id="KAF1928341.1"/>
    </source>
</evidence>
<dbReference type="InterPro" id="IPR036322">
    <property type="entry name" value="WD40_repeat_dom_sf"/>
</dbReference>
<protein>
    <submittedName>
        <fullName evidence="5">WD40 repeat-like protein</fullName>
    </submittedName>
</protein>
<dbReference type="PROSITE" id="PS50294">
    <property type="entry name" value="WD_REPEATS_REGION"/>
    <property type="match status" value="1"/>
</dbReference>
<dbReference type="CDD" id="cd00200">
    <property type="entry name" value="WD40"/>
    <property type="match status" value="1"/>
</dbReference>
<sequence length="619" mass="68602">MRLDNDTSKPTRSPSQSFTNGSSRSTGPRSPLGRVANGDSQGRAESHGSHTNGSSTANGRPVPTTYFGHNRDEVTRILIQSLTDLGYHDAAGALCKESGCQLEGPTVASFRRSVLNGDWELAEELLFGTVVHDNGGGVGLDDSYRKSWGKTRSRANSQRSGGLTLAEGANRDEMLFWMKQQKYLELLERRDLGNALAVLRHELTPLHQDVGWLHALSSLMMCPSAEGLRHQSQWDGAQGESRTQLLSDLSKSISPSVMIPEHRLSALLNEVKDIWISNCRYHNTTDSPSLYLDHNCERDNFPTKAVLDLKDHTDEVWYLKYSNDGTKLASTSKDTTIFIYETSSYKILHHLEDHQDSGVTHLAWSPDDSKIITCCAQPENSARIWDVKTGACILCISDFTYPCTTAAWAPDGRHVVIGSQDDKLGCGVWDLSGRQVHNFCEDGSKLRPNDLAISPNGERLVVASDHAIAVYDFASYKKLVEWHPESKSTSITISQDSRHMLVSMNPDMIELMEIESADLIQKFEGHQQKQFIIRSAFGGADENFVVSGSENSKIYIWRSNGLLVETLDAHLGCVNSIAWHPTDHSVFASAGDDHKVRIWKPSRAPIMEISRSGSNGYGR</sequence>
<reference evidence="5" key="1">
    <citation type="journal article" date="2020" name="Stud. Mycol.">
        <title>101 Dothideomycetes genomes: a test case for predicting lifestyles and emergence of pathogens.</title>
        <authorList>
            <person name="Haridas S."/>
            <person name="Albert R."/>
            <person name="Binder M."/>
            <person name="Bloem J."/>
            <person name="Labutti K."/>
            <person name="Salamov A."/>
            <person name="Andreopoulos B."/>
            <person name="Baker S."/>
            <person name="Barry K."/>
            <person name="Bills G."/>
            <person name="Bluhm B."/>
            <person name="Cannon C."/>
            <person name="Castanera R."/>
            <person name="Culley D."/>
            <person name="Daum C."/>
            <person name="Ezra D."/>
            <person name="Gonzalez J."/>
            <person name="Henrissat B."/>
            <person name="Kuo A."/>
            <person name="Liang C."/>
            <person name="Lipzen A."/>
            <person name="Lutzoni F."/>
            <person name="Magnuson J."/>
            <person name="Mondo S."/>
            <person name="Nolan M."/>
            <person name="Ohm R."/>
            <person name="Pangilinan J."/>
            <person name="Park H.-J."/>
            <person name="Ramirez L."/>
            <person name="Alfaro M."/>
            <person name="Sun H."/>
            <person name="Tritt A."/>
            <person name="Yoshinaga Y."/>
            <person name="Zwiers L.-H."/>
            <person name="Turgeon B."/>
            <person name="Goodwin S."/>
            <person name="Spatafora J."/>
            <person name="Crous P."/>
            <person name="Grigoriev I."/>
        </authorList>
    </citation>
    <scope>NUCLEOTIDE SEQUENCE</scope>
    <source>
        <strain evidence="5">CBS 183.55</strain>
    </source>
</reference>
<dbReference type="GeneID" id="54352836"/>
<dbReference type="SMART" id="SM00320">
    <property type="entry name" value="WD40"/>
    <property type="match status" value="6"/>
</dbReference>